<dbReference type="Proteomes" id="UP000271193">
    <property type="component" value="Chromosome"/>
</dbReference>
<dbReference type="AlphaFoldDB" id="A0A3G6T6D9"/>
<dbReference type="EMBL" id="CP033932">
    <property type="protein sequence ID" value="AZB24748.1"/>
    <property type="molecule type" value="Genomic_DNA"/>
</dbReference>
<keyword evidence="2" id="KW-1185">Reference proteome</keyword>
<proteinExistence type="predicted"/>
<protein>
    <recommendedName>
        <fullName evidence="3">Lipocalin-like domain-containing protein</fullName>
    </recommendedName>
</protein>
<evidence type="ECO:0000313" key="2">
    <source>
        <dbReference type="Proteomes" id="UP000271193"/>
    </source>
</evidence>
<evidence type="ECO:0008006" key="3">
    <source>
        <dbReference type="Google" id="ProtNLM"/>
    </source>
</evidence>
<accession>A0A3G6T6D9</accession>
<evidence type="ECO:0000313" key="1">
    <source>
        <dbReference type="EMBL" id="AZB24748.1"/>
    </source>
</evidence>
<dbReference type="KEGG" id="cben:EG339_09155"/>
<sequence length="182" mass="20947">MDQFYIERKTFCLVLKSLILHSNYSHLNMKKSIPFLLLFFFAAGFMKSQDRASDPFLLQTWKLIKLDNYIYTYEKQNIFNAKIPGLKFSKNGKIIGNLSKSANGYDAKEDFPGKVSKMERYIGNWKKVSDTTIAISFSSNNSMDGTFVISRLTESGLKLRKVFSADIEKKLDSIRKTKSISY</sequence>
<organism evidence="1 2">
    <name type="scientific">Chryseobacterium bernardetii</name>
    <dbReference type="NCBI Taxonomy" id="1241978"/>
    <lineage>
        <taxon>Bacteria</taxon>
        <taxon>Pseudomonadati</taxon>
        <taxon>Bacteroidota</taxon>
        <taxon>Flavobacteriia</taxon>
        <taxon>Flavobacteriales</taxon>
        <taxon>Weeksellaceae</taxon>
        <taxon>Chryseobacterium group</taxon>
        <taxon>Chryseobacterium</taxon>
    </lineage>
</organism>
<gene>
    <name evidence="1" type="ORF">EG339_09155</name>
</gene>
<reference evidence="2" key="1">
    <citation type="submission" date="2018-11" db="EMBL/GenBank/DDBJ databases">
        <title>Proposal to divide the Flavobacteriaceae and reorganize its genera based on Amino Acid Identity values calculated from whole genome sequences.</title>
        <authorList>
            <person name="Nicholson A.C."/>
            <person name="Gulvik C.A."/>
            <person name="Whitney A.M."/>
            <person name="Humrighouse B.W."/>
            <person name="Bell M."/>
            <person name="Holmes B."/>
            <person name="Steigerwalt A.G."/>
            <person name="Villarma A."/>
            <person name="Sheth M."/>
            <person name="Batra D."/>
            <person name="Pryor J."/>
            <person name="Bernardet J.-F."/>
            <person name="Hugo C."/>
            <person name="Kampfer P."/>
            <person name="Newman J."/>
            <person name="McQuiston J.R."/>
        </authorList>
    </citation>
    <scope>NUCLEOTIDE SEQUENCE [LARGE SCALE GENOMIC DNA]</scope>
    <source>
        <strain evidence="2">G0229</strain>
    </source>
</reference>
<name>A0A3G6T6D9_9FLAO</name>